<dbReference type="OrthoDB" id="9806525at2"/>
<dbReference type="InterPro" id="IPR029044">
    <property type="entry name" value="Nucleotide-diphossugar_trans"/>
</dbReference>
<keyword evidence="1" id="KW-0472">Membrane</keyword>
<name>Q2JD72_FRACC</name>
<dbReference type="EMBL" id="CP000249">
    <property type="protein sequence ID" value="ABD10770.1"/>
    <property type="molecule type" value="Genomic_DNA"/>
</dbReference>
<gene>
    <name evidence="3" type="ordered locus">Francci3_1393</name>
</gene>
<feature type="domain" description="Glycosyltransferase 2-like" evidence="2">
    <location>
        <begin position="68"/>
        <end position="185"/>
    </location>
</feature>
<dbReference type="Gene3D" id="3.90.550.10">
    <property type="entry name" value="Spore Coat Polysaccharide Biosynthesis Protein SpsA, Chain A"/>
    <property type="match status" value="1"/>
</dbReference>
<dbReference type="CAZy" id="GT2">
    <property type="family name" value="Glycosyltransferase Family 2"/>
</dbReference>
<sequence length="395" mass="41803">MTAPWRTGHGTRHRTVPRSPARWLAGRCWSGAVRSAAVASTAIAVHTAVNARLLRVPPPARPVRERVTVVLPVRDEARSLPRCLSALLGSRWVPDLEILVYDDGSTDGTGEILARWAARDNRIVALRGAEPPAGWLGKPHACARAAAAATGTVLVFVDADVTVAPDGVARTVLLLRDAGLDLVSPYPRQEAAGVAERLIQPLLQWSWLALLPLRLAERSARPSLSAAGGQLLAVDVAAYRRAGGHEGVRDQVIEDVALLRRLKRAGGRGVVVDGTDLAVNRMYSGWSQLRDGYAKSLAVAGGSTLGSVGQIGMLAWLFVVPAVAALGGSGPGAVGYLAGVAGRVLAARRTGGRSWPDAAAHPASVSLLGYLTAVSWWRRRRGTARWKGRPVTRCP</sequence>
<proteinExistence type="predicted"/>
<dbReference type="RefSeq" id="WP_011435835.1">
    <property type="nucleotide sequence ID" value="NC_007777.1"/>
</dbReference>
<evidence type="ECO:0000313" key="4">
    <source>
        <dbReference type="Proteomes" id="UP000001937"/>
    </source>
</evidence>
<dbReference type="HOGENOM" id="CLU_038143_0_0_11"/>
<keyword evidence="1" id="KW-1133">Transmembrane helix</keyword>
<keyword evidence="1" id="KW-0812">Transmembrane</keyword>
<dbReference type="Pfam" id="PF00535">
    <property type="entry name" value="Glycos_transf_2"/>
    <property type="match status" value="1"/>
</dbReference>
<protein>
    <submittedName>
        <fullName evidence="3">Glycosyl transferase, family 2</fullName>
    </submittedName>
</protein>
<dbReference type="eggNOG" id="COG1215">
    <property type="taxonomic scope" value="Bacteria"/>
</dbReference>
<dbReference type="STRING" id="106370.Francci3_1393"/>
<keyword evidence="4" id="KW-1185">Reference proteome</keyword>
<dbReference type="SUPFAM" id="SSF53448">
    <property type="entry name" value="Nucleotide-diphospho-sugar transferases"/>
    <property type="match status" value="1"/>
</dbReference>
<organism evidence="3 4">
    <name type="scientific">Frankia casuarinae (strain DSM 45818 / CECT 9043 / HFP020203 / CcI3)</name>
    <dbReference type="NCBI Taxonomy" id="106370"/>
    <lineage>
        <taxon>Bacteria</taxon>
        <taxon>Bacillati</taxon>
        <taxon>Actinomycetota</taxon>
        <taxon>Actinomycetes</taxon>
        <taxon>Frankiales</taxon>
        <taxon>Frankiaceae</taxon>
        <taxon>Frankia</taxon>
    </lineage>
</organism>
<dbReference type="KEGG" id="fra:Francci3_1393"/>
<dbReference type="InterPro" id="IPR001173">
    <property type="entry name" value="Glyco_trans_2-like"/>
</dbReference>
<dbReference type="GO" id="GO:0016740">
    <property type="term" value="F:transferase activity"/>
    <property type="evidence" value="ECO:0007669"/>
    <property type="project" value="UniProtKB-KW"/>
</dbReference>
<evidence type="ECO:0000256" key="1">
    <source>
        <dbReference type="SAM" id="Phobius"/>
    </source>
</evidence>
<evidence type="ECO:0000313" key="3">
    <source>
        <dbReference type="EMBL" id="ABD10770.1"/>
    </source>
</evidence>
<keyword evidence="3" id="KW-0808">Transferase</keyword>
<dbReference type="Proteomes" id="UP000001937">
    <property type="component" value="Chromosome"/>
</dbReference>
<feature type="transmembrane region" description="Helical" evidence="1">
    <location>
        <begin position="358"/>
        <end position="377"/>
    </location>
</feature>
<accession>Q2JD72</accession>
<dbReference type="PANTHER" id="PTHR43646:SF3">
    <property type="entry name" value="SLR1566 PROTEIN"/>
    <property type="match status" value="1"/>
</dbReference>
<dbReference type="PANTHER" id="PTHR43646">
    <property type="entry name" value="GLYCOSYLTRANSFERASE"/>
    <property type="match status" value="1"/>
</dbReference>
<feature type="transmembrane region" description="Helical" evidence="1">
    <location>
        <begin position="314"/>
        <end position="338"/>
    </location>
</feature>
<reference evidence="3 4" key="1">
    <citation type="journal article" date="2007" name="Genome Res.">
        <title>Genome characteristics of facultatively symbiotic Frankia sp. strains reflect host range and host plant biogeography.</title>
        <authorList>
            <person name="Normand P."/>
            <person name="Lapierre P."/>
            <person name="Tisa L.S."/>
            <person name="Gogarten J.P."/>
            <person name="Alloisio N."/>
            <person name="Bagnarol E."/>
            <person name="Bassi C.A."/>
            <person name="Berry A.M."/>
            <person name="Bickhart D.M."/>
            <person name="Choisne N."/>
            <person name="Couloux A."/>
            <person name="Cournoyer B."/>
            <person name="Cruveiller S."/>
            <person name="Daubin V."/>
            <person name="Demange N."/>
            <person name="Francino M.P."/>
            <person name="Goltsman E."/>
            <person name="Huang Y."/>
            <person name="Kopp O.R."/>
            <person name="Labarre L."/>
            <person name="Lapidus A."/>
            <person name="Lavire C."/>
            <person name="Marechal J."/>
            <person name="Martinez M."/>
            <person name="Mastronunzio J.E."/>
            <person name="Mullin B.C."/>
            <person name="Niemann J."/>
            <person name="Pujic P."/>
            <person name="Rawnsley T."/>
            <person name="Rouy Z."/>
            <person name="Schenowitz C."/>
            <person name="Sellstedt A."/>
            <person name="Tavares F."/>
            <person name="Tomkins J.P."/>
            <person name="Vallenet D."/>
            <person name="Valverde C."/>
            <person name="Wall L.G."/>
            <person name="Wang Y."/>
            <person name="Medigue C."/>
            <person name="Benson D.R."/>
        </authorList>
    </citation>
    <scope>NUCLEOTIDE SEQUENCE [LARGE SCALE GENOMIC DNA]</scope>
    <source>
        <strain evidence="4">DSM 45818 / CECT 9043 / CcI3</strain>
    </source>
</reference>
<dbReference type="PhylomeDB" id="Q2JD72"/>
<dbReference type="AlphaFoldDB" id="Q2JD72"/>
<evidence type="ECO:0000259" key="2">
    <source>
        <dbReference type="Pfam" id="PF00535"/>
    </source>
</evidence>
<dbReference type="CDD" id="cd00761">
    <property type="entry name" value="Glyco_tranf_GTA_type"/>
    <property type="match status" value="1"/>
</dbReference>